<dbReference type="EnsemblMetazoa" id="SMAR007643-RA">
    <property type="protein sequence ID" value="SMAR007643-PA"/>
    <property type="gene ID" value="SMAR007643"/>
</dbReference>
<organism evidence="1 2">
    <name type="scientific">Strigamia maritima</name>
    <name type="common">European centipede</name>
    <name type="synonym">Geophilus maritimus</name>
    <dbReference type="NCBI Taxonomy" id="126957"/>
    <lineage>
        <taxon>Eukaryota</taxon>
        <taxon>Metazoa</taxon>
        <taxon>Ecdysozoa</taxon>
        <taxon>Arthropoda</taxon>
        <taxon>Myriapoda</taxon>
        <taxon>Chilopoda</taxon>
        <taxon>Pleurostigmophora</taxon>
        <taxon>Geophilomorpha</taxon>
        <taxon>Linotaeniidae</taxon>
        <taxon>Strigamia</taxon>
    </lineage>
</organism>
<protein>
    <submittedName>
        <fullName evidence="1">Uncharacterized protein</fullName>
    </submittedName>
</protein>
<dbReference type="Proteomes" id="UP000014500">
    <property type="component" value="Unassembled WGS sequence"/>
</dbReference>
<dbReference type="HOGENOM" id="CLU_1867676_0_0_1"/>
<reference evidence="1" key="2">
    <citation type="submission" date="2015-02" db="UniProtKB">
        <authorList>
            <consortium name="EnsemblMetazoa"/>
        </authorList>
    </citation>
    <scope>IDENTIFICATION</scope>
</reference>
<reference evidence="2" key="1">
    <citation type="submission" date="2011-05" db="EMBL/GenBank/DDBJ databases">
        <authorList>
            <person name="Richards S.R."/>
            <person name="Qu J."/>
            <person name="Jiang H."/>
            <person name="Jhangiani S.N."/>
            <person name="Agravi P."/>
            <person name="Goodspeed R."/>
            <person name="Gross S."/>
            <person name="Mandapat C."/>
            <person name="Jackson L."/>
            <person name="Mathew T."/>
            <person name="Pu L."/>
            <person name="Thornton R."/>
            <person name="Saada N."/>
            <person name="Wilczek-Boney K.B."/>
            <person name="Lee S."/>
            <person name="Kovar C."/>
            <person name="Wu Y."/>
            <person name="Scherer S.E."/>
            <person name="Worley K.C."/>
            <person name="Muzny D.M."/>
            <person name="Gibbs R."/>
        </authorList>
    </citation>
    <scope>NUCLEOTIDE SEQUENCE</scope>
    <source>
        <strain evidence="2">Brora</strain>
    </source>
</reference>
<accession>T1J264</accession>
<keyword evidence="2" id="KW-1185">Reference proteome</keyword>
<name>T1J264_STRMM</name>
<evidence type="ECO:0000313" key="2">
    <source>
        <dbReference type="Proteomes" id="UP000014500"/>
    </source>
</evidence>
<sequence>MAFDSVDHNWLKWNMGGTQIGRWKIYCLKFADDVAIVAEDVLGLQAMIKDFERYVDNSNGGASKRAKTAKVVNKVWGITKRAGLQDSACIENLFDLLILPVAAYGVELWGLRQHEEHTGLYLEDKVWTPYKKLILKN</sequence>
<dbReference type="AlphaFoldDB" id="T1J264"/>
<proteinExistence type="predicted"/>
<dbReference type="EMBL" id="JH431796">
    <property type="status" value="NOT_ANNOTATED_CDS"/>
    <property type="molecule type" value="Genomic_DNA"/>
</dbReference>
<evidence type="ECO:0000313" key="1">
    <source>
        <dbReference type="EnsemblMetazoa" id="SMAR007643-PA"/>
    </source>
</evidence>